<evidence type="ECO:0000313" key="1">
    <source>
        <dbReference type="EMBL" id="KAK7424984.1"/>
    </source>
</evidence>
<name>A0ABR1HVY0_9HYPO</name>
<dbReference type="Proteomes" id="UP001498421">
    <property type="component" value="Unassembled WGS sequence"/>
</dbReference>
<dbReference type="EMBL" id="JAZAVK010000087">
    <property type="protein sequence ID" value="KAK7424984.1"/>
    <property type="molecule type" value="Genomic_DNA"/>
</dbReference>
<sequence>MSDVAAECSFGNPLQPWTPDRVAEALAQLASLHGKTWNSNEADYPWLFGKGGEKLANPMRTMILALLRPEPWAVRLAEECRPPVAEPMPDRERMLRAYEALALHADGGPKLAKDDIWDNYRRHTLHGFLWAMTPLKMQPEAIVFAITDRYSTAIVDHKTLDLLEDKEESICAAVRVIHNRS</sequence>
<proteinExistence type="predicted"/>
<gene>
    <name evidence="1" type="ORF">QQZ08_008380</name>
</gene>
<protein>
    <submittedName>
        <fullName evidence="1">Uncharacterized protein</fullName>
    </submittedName>
</protein>
<keyword evidence="2" id="KW-1185">Reference proteome</keyword>
<accession>A0ABR1HVY0</accession>
<organism evidence="1 2">
    <name type="scientific">Neonectria magnoliae</name>
    <dbReference type="NCBI Taxonomy" id="2732573"/>
    <lineage>
        <taxon>Eukaryota</taxon>
        <taxon>Fungi</taxon>
        <taxon>Dikarya</taxon>
        <taxon>Ascomycota</taxon>
        <taxon>Pezizomycotina</taxon>
        <taxon>Sordariomycetes</taxon>
        <taxon>Hypocreomycetidae</taxon>
        <taxon>Hypocreales</taxon>
        <taxon>Nectriaceae</taxon>
        <taxon>Neonectria</taxon>
    </lineage>
</organism>
<evidence type="ECO:0000313" key="2">
    <source>
        <dbReference type="Proteomes" id="UP001498421"/>
    </source>
</evidence>
<reference evidence="1 2" key="1">
    <citation type="journal article" date="2025" name="Microbiol. Resour. Announc.">
        <title>Draft genome sequences for Neonectria magnoliae and Neonectria punicea, canker pathogens of Liriodendron tulipifera and Acer saccharum in West Virginia.</title>
        <authorList>
            <person name="Petronek H.M."/>
            <person name="Kasson M.T."/>
            <person name="Metheny A.M."/>
            <person name="Stauder C.M."/>
            <person name="Lovett B."/>
            <person name="Lynch S.C."/>
            <person name="Garnas J.R."/>
            <person name="Kasson L.R."/>
            <person name="Stajich J.E."/>
        </authorList>
    </citation>
    <scope>NUCLEOTIDE SEQUENCE [LARGE SCALE GENOMIC DNA]</scope>
    <source>
        <strain evidence="1 2">NRRL 64651</strain>
    </source>
</reference>
<comment type="caution">
    <text evidence="1">The sequence shown here is derived from an EMBL/GenBank/DDBJ whole genome shotgun (WGS) entry which is preliminary data.</text>
</comment>